<evidence type="ECO:0000256" key="4">
    <source>
        <dbReference type="ARBA" id="ARBA00023136"/>
    </source>
</evidence>
<keyword evidence="8" id="KW-1185">Reference proteome</keyword>
<feature type="compositionally biased region" description="Polar residues" evidence="5">
    <location>
        <begin position="17"/>
        <end position="30"/>
    </location>
</feature>
<feature type="region of interest" description="Disordered" evidence="5">
    <location>
        <begin position="1"/>
        <end position="34"/>
    </location>
</feature>
<proteinExistence type="predicted"/>
<dbReference type="InParanoid" id="A0A2P6NGA6"/>
<dbReference type="OrthoDB" id="19344at2759"/>
<dbReference type="EMBL" id="MDYQ01000092">
    <property type="protein sequence ID" value="PRP82980.1"/>
    <property type="molecule type" value="Genomic_DNA"/>
</dbReference>
<protein>
    <submittedName>
        <fullName evidence="7">Uncharacterized protein</fullName>
    </submittedName>
</protein>
<feature type="transmembrane region" description="Helical" evidence="6">
    <location>
        <begin position="448"/>
        <end position="467"/>
    </location>
</feature>
<comment type="subcellular location">
    <subcellularLocation>
        <location evidence="1">Membrane</location>
        <topology evidence="1">Multi-pass membrane protein</topology>
    </subcellularLocation>
</comment>
<keyword evidence="3 6" id="KW-1133">Transmembrane helix</keyword>
<keyword evidence="4 6" id="KW-0472">Membrane</keyword>
<evidence type="ECO:0000313" key="8">
    <source>
        <dbReference type="Proteomes" id="UP000241769"/>
    </source>
</evidence>
<feature type="transmembrane region" description="Helical" evidence="6">
    <location>
        <begin position="233"/>
        <end position="251"/>
    </location>
</feature>
<name>A0A2P6NGA6_9EUKA</name>
<organism evidence="7 8">
    <name type="scientific">Planoprotostelium fungivorum</name>
    <dbReference type="NCBI Taxonomy" id="1890364"/>
    <lineage>
        <taxon>Eukaryota</taxon>
        <taxon>Amoebozoa</taxon>
        <taxon>Evosea</taxon>
        <taxon>Variosea</taxon>
        <taxon>Cavosteliida</taxon>
        <taxon>Cavosteliaceae</taxon>
        <taxon>Planoprotostelium</taxon>
    </lineage>
</organism>
<feature type="transmembrane region" description="Helical" evidence="6">
    <location>
        <begin position="303"/>
        <end position="325"/>
    </location>
</feature>
<evidence type="ECO:0000313" key="7">
    <source>
        <dbReference type="EMBL" id="PRP82980.1"/>
    </source>
</evidence>
<accession>A0A2P6NGA6</accession>
<dbReference type="AlphaFoldDB" id="A0A2P6NGA6"/>
<dbReference type="InterPro" id="IPR006603">
    <property type="entry name" value="PQ-loop_rpt"/>
</dbReference>
<evidence type="ECO:0000256" key="5">
    <source>
        <dbReference type="SAM" id="MobiDB-lite"/>
    </source>
</evidence>
<evidence type="ECO:0000256" key="1">
    <source>
        <dbReference type="ARBA" id="ARBA00004141"/>
    </source>
</evidence>
<dbReference type="Gene3D" id="1.20.1280.290">
    <property type="match status" value="1"/>
</dbReference>
<comment type="caution">
    <text evidence="7">The sequence shown here is derived from an EMBL/GenBank/DDBJ whole genome shotgun (WGS) entry which is preliminary data.</text>
</comment>
<feature type="transmembrane region" description="Helical" evidence="6">
    <location>
        <begin position="258"/>
        <end position="283"/>
    </location>
</feature>
<gene>
    <name evidence="7" type="ORF">PROFUN_09931</name>
</gene>
<feature type="transmembrane region" description="Helical" evidence="6">
    <location>
        <begin position="89"/>
        <end position="115"/>
    </location>
</feature>
<dbReference type="Proteomes" id="UP000241769">
    <property type="component" value="Unassembled WGS sequence"/>
</dbReference>
<feature type="transmembrane region" description="Helical" evidence="6">
    <location>
        <begin position="420"/>
        <end position="436"/>
    </location>
</feature>
<keyword evidence="2 6" id="KW-0812">Transmembrane</keyword>
<evidence type="ECO:0000256" key="6">
    <source>
        <dbReference type="SAM" id="Phobius"/>
    </source>
</evidence>
<sequence length="469" mass="52659">MTCQRSSLYRTPRVSAMSPSNMPSRPTSYDLSEDGASRTNYHIDKRRIFFYTVDANGCITVDNSRTYTISSNRYAEDVSNRRSTLSIDLIMVVDDVIGFPVFLIVPVFSVTASWLTTSPGLGILFLLIRFRVRDLTIQFLLSRALGRNFLLYLKYTEIHKQSTASGHLIGINEYTIRFNDRNVAVKVKSRCKENFKVLRSPSSNETAAANHSEMEYPSCVYTQKPNNFYADEVLFSVLSLIMFLPQIFLVLKRKSSEGLSFLSIILSAITTVCWTLAVTIEIWPSLQCCSSLSKSHCLSELLPFLPLVFSTAGLWTFYIVSVIYVKPDLISIDGELVKEPLSGGEGLLWTLPSPSGMSSVCHCPLVTTHSRKCASNTKQLALMSVSFLAIASACDAFSAIPQMFKTCSVKRTLSLSIPSLLLRSTFAFWLGSNLIFSRDYLNYTFIPLFLQGAELVVLLILSIYYYWTK</sequence>
<evidence type="ECO:0000256" key="3">
    <source>
        <dbReference type="ARBA" id="ARBA00022989"/>
    </source>
</evidence>
<dbReference type="GO" id="GO:0016020">
    <property type="term" value="C:membrane"/>
    <property type="evidence" value="ECO:0007669"/>
    <property type="project" value="UniProtKB-SubCell"/>
</dbReference>
<reference evidence="7 8" key="1">
    <citation type="journal article" date="2018" name="Genome Biol. Evol.">
        <title>Multiple Roots of Fruiting Body Formation in Amoebozoa.</title>
        <authorList>
            <person name="Hillmann F."/>
            <person name="Forbes G."/>
            <person name="Novohradska S."/>
            <person name="Ferling I."/>
            <person name="Riege K."/>
            <person name="Groth M."/>
            <person name="Westermann M."/>
            <person name="Marz M."/>
            <person name="Spaller T."/>
            <person name="Winckler T."/>
            <person name="Schaap P."/>
            <person name="Glockner G."/>
        </authorList>
    </citation>
    <scope>NUCLEOTIDE SEQUENCE [LARGE SCALE GENOMIC DNA]</scope>
    <source>
        <strain evidence="7 8">Jena</strain>
    </source>
</reference>
<evidence type="ECO:0000256" key="2">
    <source>
        <dbReference type="ARBA" id="ARBA00022692"/>
    </source>
</evidence>
<dbReference type="Pfam" id="PF04193">
    <property type="entry name" value="PQ-loop"/>
    <property type="match status" value="1"/>
</dbReference>